<keyword evidence="2" id="KW-1185">Reference proteome</keyword>
<accession>A0AAV8ZBP9</accession>
<name>A0AAV8ZBP9_9CUCU</name>
<proteinExistence type="predicted"/>
<dbReference type="EMBL" id="JAPWTK010000004">
    <property type="protein sequence ID" value="KAJ8961719.1"/>
    <property type="molecule type" value="Genomic_DNA"/>
</dbReference>
<gene>
    <name evidence="1" type="ORF">NQ318_021319</name>
</gene>
<reference evidence="1" key="1">
    <citation type="journal article" date="2023" name="Insect Mol. Biol.">
        <title>Genome sequencing provides insights into the evolution of gene families encoding plant cell wall-degrading enzymes in longhorned beetles.</title>
        <authorList>
            <person name="Shin N.R."/>
            <person name="Okamura Y."/>
            <person name="Kirsch R."/>
            <person name="Pauchet Y."/>
        </authorList>
    </citation>
    <scope>NUCLEOTIDE SEQUENCE</scope>
    <source>
        <strain evidence="1">AMC_N1</strain>
    </source>
</reference>
<dbReference type="Proteomes" id="UP001162162">
    <property type="component" value="Unassembled WGS sequence"/>
</dbReference>
<dbReference type="AlphaFoldDB" id="A0AAV8ZBP9"/>
<organism evidence="1 2">
    <name type="scientific">Aromia moschata</name>
    <dbReference type="NCBI Taxonomy" id="1265417"/>
    <lineage>
        <taxon>Eukaryota</taxon>
        <taxon>Metazoa</taxon>
        <taxon>Ecdysozoa</taxon>
        <taxon>Arthropoda</taxon>
        <taxon>Hexapoda</taxon>
        <taxon>Insecta</taxon>
        <taxon>Pterygota</taxon>
        <taxon>Neoptera</taxon>
        <taxon>Endopterygota</taxon>
        <taxon>Coleoptera</taxon>
        <taxon>Polyphaga</taxon>
        <taxon>Cucujiformia</taxon>
        <taxon>Chrysomeloidea</taxon>
        <taxon>Cerambycidae</taxon>
        <taxon>Cerambycinae</taxon>
        <taxon>Callichromatini</taxon>
        <taxon>Aromia</taxon>
    </lineage>
</organism>
<dbReference type="Gene3D" id="2.40.128.20">
    <property type="match status" value="1"/>
</dbReference>
<comment type="caution">
    <text evidence="1">The sequence shown here is derived from an EMBL/GenBank/DDBJ whole genome shotgun (WGS) entry which is preliminary data.</text>
</comment>
<evidence type="ECO:0000313" key="1">
    <source>
        <dbReference type="EMBL" id="KAJ8961719.1"/>
    </source>
</evidence>
<protein>
    <submittedName>
        <fullName evidence="1">Uncharacterized protein</fullName>
    </submittedName>
</protein>
<dbReference type="InterPro" id="IPR012674">
    <property type="entry name" value="Calycin"/>
</dbReference>
<evidence type="ECO:0000313" key="2">
    <source>
        <dbReference type="Proteomes" id="UP001162162"/>
    </source>
</evidence>
<dbReference type="SUPFAM" id="SSF50814">
    <property type="entry name" value="Lipocalins"/>
    <property type="match status" value="1"/>
</dbReference>
<sequence length="135" mass="15527">MVQIAGKYQLVENKNFYEFILKAGVPKDVAKERNEERPILKISVDGNKINLETSGKMKNLLNLVLNEETEETLGPQSLFTYKNFAKLEGNVLIVESKKPDGSRGRKRIYTFSDNGLEMEWVSERFGTAKHIYKRI</sequence>